<dbReference type="EMBL" id="MG545917">
    <property type="protein sequence ID" value="AUG87688.1"/>
    <property type="molecule type" value="Genomic_DNA"/>
</dbReference>
<accession>A0A2H5BMZ8</accession>
<proteinExistence type="predicted"/>
<name>A0A2H5BMZ8_9CAUD</name>
<dbReference type="KEGG" id="vg:54987063"/>
<protein>
    <submittedName>
        <fullName evidence="1">Uncharacterized protein</fullName>
    </submittedName>
</protein>
<keyword evidence="2" id="KW-1185">Reference proteome</keyword>
<dbReference type="GeneID" id="54987063"/>
<sequence length="72" mass="8477">MKTQISKHFDGRIVITIEGMSKGRAKRYIRTMAKRHKLPLKDNLNLPDIQTEPVDAFIGYKNKVWVVWWHGN</sequence>
<organism evidence="1 2">
    <name type="scientific">Vibrio phage VEN</name>
    <dbReference type="NCBI Taxonomy" id="2059879"/>
    <lineage>
        <taxon>Viruses</taxon>
        <taxon>Duplodnaviria</taxon>
        <taxon>Heunggongvirae</taxon>
        <taxon>Uroviricota</taxon>
        <taxon>Caudoviricetes</taxon>
        <taxon>Autographivirales</taxon>
        <taxon>Autosignataviridae</taxon>
        <taxon>Colwellvirinae</taxon>
        <taxon>Trungvirus</taxon>
        <taxon>Trungvirus VEN</taxon>
    </lineage>
</organism>
<dbReference type="Proteomes" id="UP000241061">
    <property type="component" value="Segment"/>
</dbReference>
<evidence type="ECO:0000313" key="2">
    <source>
        <dbReference type="Proteomes" id="UP000241061"/>
    </source>
</evidence>
<evidence type="ECO:0000313" key="1">
    <source>
        <dbReference type="EMBL" id="AUG87688.1"/>
    </source>
</evidence>
<dbReference type="RefSeq" id="YP_009796672.1">
    <property type="nucleotide sequence ID" value="NC_047903.1"/>
</dbReference>
<reference evidence="1 2" key="1">
    <citation type="submission" date="2017-11" db="EMBL/GenBank/DDBJ databases">
        <authorList>
            <person name="Han C.G."/>
        </authorList>
    </citation>
    <scope>NUCLEOTIDE SEQUENCE [LARGE SCALE GENOMIC DNA]</scope>
</reference>